<organism evidence="1 2">
    <name type="scientific">Cytobacillus purgationiresistens</name>
    <dbReference type="NCBI Taxonomy" id="863449"/>
    <lineage>
        <taxon>Bacteria</taxon>
        <taxon>Bacillati</taxon>
        <taxon>Bacillota</taxon>
        <taxon>Bacilli</taxon>
        <taxon>Bacillales</taxon>
        <taxon>Bacillaceae</taxon>
        <taxon>Cytobacillus</taxon>
    </lineage>
</organism>
<gene>
    <name evidence="1" type="ORF">J2S17_003226</name>
</gene>
<dbReference type="EMBL" id="JAUSUB010000014">
    <property type="protein sequence ID" value="MDQ0271338.1"/>
    <property type="molecule type" value="Genomic_DNA"/>
</dbReference>
<dbReference type="InterPro" id="IPR050708">
    <property type="entry name" value="T6SS_VgrG/RHS"/>
</dbReference>
<evidence type="ECO:0000313" key="1">
    <source>
        <dbReference type="EMBL" id="MDQ0271338.1"/>
    </source>
</evidence>
<dbReference type="NCBIfam" id="TIGR03696">
    <property type="entry name" value="Rhs_assc_core"/>
    <property type="match status" value="1"/>
</dbReference>
<protein>
    <submittedName>
        <fullName evidence="1">RHS repeat-associated protein</fullName>
    </submittedName>
</protein>
<dbReference type="Gene3D" id="2.180.10.10">
    <property type="entry name" value="RHS repeat-associated core"/>
    <property type="match status" value="1"/>
</dbReference>
<comment type="caution">
    <text evidence="1">The sequence shown here is derived from an EMBL/GenBank/DDBJ whole genome shotgun (WGS) entry which is preliminary data.</text>
</comment>
<reference evidence="1 2" key="1">
    <citation type="submission" date="2023-07" db="EMBL/GenBank/DDBJ databases">
        <title>Genomic Encyclopedia of Type Strains, Phase IV (KMG-IV): sequencing the most valuable type-strain genomes for metagenomic binning, comparative biology and taxonomic classification.</title>
        <authorList>
            <person name="Goeker M."/>
        </authorList>
    </citation>
    <scope>NUCLEOTIDE SEQUENCE [LARGE SCALE GENOMIC DNA]</scope>
    <source>
        <strain evidence="1 2">DSM 23494</strain>
    </source>
</reference>
<dbReference type="Proteomes" id="UP001238088">
    <property type="component" value="Unassembled WGS sequence"/>
</dbReference>
<keyword evidence="2" id="KW-1185">Reference proteome</keyword>
<evidence type="ECO:0000313" key="2">
    <source>
        <dbReference type="Proteomes" id="UP001238088"/>
    </source>
</evidence>
<accession>A0ABU0ALS5</accession>
<proteinExistence type="predicted"/>
<dbReference type="PANTHER" id="PTHR32305:SF15">
    <property type="entry name" value="PROTEIN RHSA-RELATED"/>
    <property type="match status" value="1"/>
</dbReference>
<dbReference type="InterPro" id="IPR022385">
    <property type="entry name" value="Rhs_assc_core"/>
</dbReference>
<name>A0ABU0ALS5_9BACI</name>
<dbReference type="PANTHER" id="PTHR32305">
    <property type="match status" value="1"/>
</dbReference>
<sequence>MVKANPFRYVGKFGVQYDEDTKLYFMGWREYDAKIGRFLVADEYEGEDDNPISFNRYLYAESDPVNNIDPDGYAPKWLKKLGKGVKKAAKATYNFAVGDDIRTLKSKKTKWYQKAGAAISIASNFIPGGGIASKAIKAAVKGTSKAFKASKAVKKTTKVVKAPAKKVVAKINKKPKTVAAKPIRTSPKVESKAKVKVAASVKSAPKAKTRVAPKPTRGVTWTRVEKSDVTKDKKIVSSGSVDSSNIEPKPKLLMKLDLQLFAGKGTSKIPSSNTKVIELPEKTAPRPVKPQDATKKWEEFLGEGEYSNIHPIKGTPDPNRIFSADGKRSIRYGTHEMGSKPTKHHYHEEIWDYDPIKDTMTYSNTIIRVPIQR</sequence>